<dbReference type="Pfam" id="PF00593">
    <property type="entry name" value="TonB_dep_Rec_b-barrel"/>
    <property type="match status" value="1"/>
</dbReference>
<evidence type="ECO:0000256" key="9">
    <source>
        <dbReference type="RuleBase" id="RU003357"/>
    </source>
</evidence>
<dbReference type="InterPro" id="IPR010104">
    <property type="entry name" value="TonB_rcpt_bac"/>
</dbReference>
<dbReference type="InterPro" id="IPR000531">
    <property type="entry name" value="Beta-barrel_TonB"/>
</dbReference>
<dbReference type="Gene3D" id="2.170.130.10">
    <property type="entry name" value="TonB-dependent receptor, plug domain"/>
    <property type="match status" value="1"/>
</dbReference>
<dbReference type="InterPro" id="IPR037066">
    <property type="entry name" value="Plug_dom_sf"/>
</dbReference>
<dbReference type="EMBL" id="RJUK01000003">
    <property type="protein sequence ID" value="ROQ17963.1"/>
    <property type="molecule type" value="Genomic_DNA"/>
</dbReference>
<keyword evidence="5 9" id="KW-0798">TonB box</keyword>
<keyword evidence="10" id="KW-0732">Signal</keyword>
<protein>
    <submittedName>
        <fullName evidence="13">TonB-dependent receptor</fullName>
    </submittedName>
</protein>
<evidence type="ECO:0000259" key="11">
    <source>
        <dbReference type="Pfam" id="PF00593"/>
    </source>
</evidence>
<dbReference type="PROSITE" id="PS52016">
    <property type="entry name" value="TONB_DEPENDENT_REC_3"/>
    <property type="match status" value="1"/>
</dbReference>
<dbReference type="NCBIfam" id="TIGR01782">
    <property type="entry name" value="TonB-Xanth-Caul"/>
    <property type="match status" value="1"/>
</dbReference>
<feature type="domain" description="TonB-dependent receptor plug" evidence="12">
    <location>
        <begin position="53"/>
        <end position="155"/>
    </location>
</feature>
<comment type="caution">
    <text evidence="13">The sequence shown here is derived from an EMBL/GenBank/DDBJ whole genome shotgun (WGS) entry which is preliminary data.</text>
</comment>
<keyword evidence="7 8" id="KW-0998">Cell outer membrane</keyword>
<name>A0A3N1NP93_9GAMM</name>
<dbReference type="Gene3D" id="2.40.170.20">
    <property type="entry name" value="TonB-dependent receptor, beta-barrel domain"/>
    <property type="match status" value="1"/>
</dbReference>
<dbReference type="OrthoDB" id="8727862at2"/>
<evidence type="ECO:0000256" key="10">
    <source>
        <dbReference type="SAM" id="SignalP"/>
    </source>
</evidence>
<organism evidence="13 14">
    <name type="scientific">Marinimicrobium koreense</name>
    <dbReference type="NCBI Taxonomy" id="306545"/>
    <lineage>
        <taxon>Bacteria</taxon>
        <taxon>Pseudomonadati</taxon>
        <taxon>Pseudomonadota</taxon>
        <taxon>Gammaproteobacteria</taxon>
        <taxon>Cellvibrionales</taxon>
        <taxon>Cellvibrionaceae</taxon>
        <taxon>Marinimicrobium</taxon>
    </lineage>
</organism>
<keyword evidence="13" id="KW-0675">Receptor</keyword>
<feature type="chain" id="PRO_5018338563" evidence="10">
    <location>
        <begin position="26"/>
        <end position="843"/>
    </location>
</feature>
<evidence type="ECO:0000313" key="13">
    <source>
        <dbReference type="EMBL" id="ROQ17963.1"/>
    </source>
</evidence>
<dbReference type="InterPro" id="IPR039426">
    <property type="entry name" value="TonB-dep_rcpt-like"/>
</dbReference>
<keyword evidence="6 8" id="KW-0472">Membrane</keyword>
<evidence type="ECO:0000256" key="1">
    <source>
        <dbReference type="ARBA" id="ARBA00004571"/>
    </source>
</evidence>
<feature type="signal peptide" evidence="10">
    <location>
        <begin position="1"/>
        <end position="25"/>
    </location>
</feature>
<evidence type="ECO:0000256" key="4">
    <source>
        <dbReference type="ARBA" id="ARBA00022692"/>
    </source>
</evidence>
<evidence type="ECO:0000259" key="12">
    <source>
        <dbReference type="Pfam" id="PF07715"/>
    </source>
</evidence>
<dbReference type="InterPro" id="IPR036942">
    <property type="entry name" value="Beta-barrel_TonB_sf"/>
</dbReference>
<dbReference type="RefSeq" id="WP_123639304.1">
    <property type="nucleotide sequence ID" value="NZ_RJUK01000003.1"/>
</dbReference>
<dbReference type="Pfam" id="PF07715">
    <property type="entry name" value="Plug"/>
    <property type="match status" value="1"/>
</dbReference>
<evidence type="ECO:0000256" key="8">
    <source>
        <dbReference type="PROSITE-ProRule" id="PRU01360"/>
    </source>
</evidence>
<keyword evidence="2 8" id="KW-0813">Transport</keyword>
<gene>
    <name evidence="13" type="ORF">EDC38_2935</name>
</gene>
<dbReference type="SUPFAM" id="SSF56935">
    <property type="entry name" value="Porins"/>
    <property type="match status" value="1"/>
</dbReference>
<keyword evidence="14" id="KW-1185">Reference proteome</keyword>
<sequence>MNFRQMPLAIAVTALSAGSTSLSYAQQPVIQEELVVTGQREARNEAIDLYRDSDSITNFIASDAMGQFVDQNVAESLQRLPGVSISRDQGEGRFVSVRGVSAGLSSVSINGMRIGTPEDGSRAVPLDVIPTGSVELIEITKVPTPDMPGDAIGGAVNVKSGSAFDYDGDTFRYRAEGSYNELSEKTSPKLQANYTDVVNAFGGSENFGISLGANFLDREFQSDNIEAAYYENDDLGETVKALQEVQLRKYYVNRERIGANVNLEYRPDDTSRYYMNTVFSRFSDAETRQRSIYVFEDGTLADFDGNSGTFEDIAEDGFRRRIRFRTKEQDTTALALGGEHIMESMELDYQLGYSVTREKVPDETEGRFEYQTQELDGEFTIGQGIPSFRILNQGAEDISHLNHAEYLLDRVVLEPKFIDDDDLNFSANALFRDAFGQRNFSLKTGIDFRAKSKDVDVNEIELRDVPELGLEPYTIGAPDYPFANLGEGISESMFLSDFYADRDAFQIRPQDEDEARELQQAEDFVADEDVLAGYLMGTWQADNWQLIAGARVEYTDYSATGNQLEFDENGDLSITSRSVESDYSNVLPGLHYRYNLSDDMVLRAAWSTTIARPSFSDISPRFSINREDLEIDAGNPDLDPYQSTNFDIMFDWYRDGGVMSAGIFHKDIDDYIAEFTTTNNAQFAGYEVTTPVNGTDASVTGVEFNLEEQLGAFLVGGNLTFLDTELSLEQRDGETFALPESAEQSGNLYVGYEMGRFSTRLSISHRDEYLSEVGDSQAFDIYVAPHTQVDLTASYRLAESLDLVFELVNINDEPLELYQGSEGYTYQLEEYGRTASFGVKGSF</sequence>
<dbReference type="GO" id="GO:0009279">
    <property type="term" value="C:cell outer membrane"/>
    <property type="evidence" value="ECO:0007669"/>
    <property type="project" value="UniProtKB-SubCell"/>
</dbReference>
<feature type="domain" description="TonB-dependent receptor-like beta-barrel" evidence="11">
    <location>
        <begin position="417"/>
        <end position="809"/>
    </location>
</feature>
<evidence type="ECO:0000256" key="2">
    <source>
        <dbReference type="ARBA" id="ARBA00022448"/>
    </source>
</evidence>
<dbReference type="PANTHER" id="PTHR40980">
    <property type="entry name" value="PLUG DOMAIN-CONTAINING PROTEIN"/>
    <property type="match status" value="1"/>
</dbReference>
<evidence type="ECO:0000256" key="3">
    <source>
        <dbReference type="ARBA" id="ARBA00022452"/>
    </source>
</evidence>
<proteinExistence type="inferred from homology"/>
<evidence type="ECO:0000256" key="5">
    <source>
        <dbReference type="ARBA" id="ARBA00023077"/>
    </source>
</evidence>
<comment type="similarity">
    <text evidence="8 9">Belongs to the TonB-dependent receptor family.</text>
</comment>
<reference evidence="13 14" key="1">
    <citation type="submission" date="2018-11" db="EMBL/GenBank/DDBJ databases">
        <title>Genomic Encyclopedia of Type Strains, Phase IV (KMG-IV): sequencing the most valuable type-strain genomes for metagenomic binning, comparative biology and taxonomic classification.</title>
        <authorList>
            <person name="Goeker M."/>
        </authorList>
    </citation>
    <scope>NUCLEOTIDE SEQUENCE [LARGE SCALE GENOMIC DNA]</scope>
    <source>
        <strain evidence="13 14">DSM 16974</strain>
    </source>
</reference>
<comment type="subcellular location">
    <subcellularLocation>
        <location evidence="1 8">Cell outer membrane</location>
        <topology evidence="1 8">Multi-pass membrane protein</topology>
    </subcellularLocation>
</comment>
<keyword evidence="4 8" id="KW-0812">Transmembrane</keyword>
<keyword evidence="3 8" id="KW-1134">Transmembrane beta strand</keyword>
<dbReference type="InterPro" id="IPR012910">
    <property type="entry name" value="Plug_dom"/>
</dbReference>
<dbReference type="AlphaFoldDB" id="A0A3N1NP93"/>
<evidence type="ECO:0000256" key="7">
    <source>
        <dbReference type="ARBA" id="ARBA00023237"/>
    </source>
</evidence>
<dbReference type="CDD" id="cd01347">
    <property type="entry name" value="ligand_gated_channel"/>
    <property type="match status" value="1"/>
</dbReference>
<dbReference type="PANTHER" id="PTHR40980:SF4">
    <property type="entry name" value="TONB-DEPENDENT RECEPTOR-LIKE BETA-BARREL DOMAIN-CONTAINING PROTEIN"/>
    <property type="match status" value="1"/>
</dbReference>
<evidence type="ECO:0000256" key="6">
    <source>
        <dbReference type="ARBA" id="ARBA00023136"/>
    </source>
</evidence>
<dbReference type="Proteomes" id="UP000273643">
    <property type="component" value="Unassembled WGS sequence"/>
</dbReference>
<accession>A0A3N1NP93</accession>
<evidence type="ECO:0000313" key="14">
    <source>
        <dbReference type="Proteomes" id="UP000273643"/>
    </source>
</evidence>